<protein>
    <submittedName>
        <fullName evidence="1">Uncharacterized protein</fullName>
    </submittedName>
</protein>
<dbReference type="Proteomes" id="UP000008319">
    <property type="component" value="Chromosome"/>
</dbReference>
<dbReference type="EnsemblBacteria" id="CAR45073">
    <property type="protein sequence ID" value="CAR45073"/>
    <property type="gene ID" value="PMI2565"/>
</dbReference>
<dbReference type="KEGG" id="pmr:PMI2565"/>
<gene>
    <name evidence="1" type="ordered locus">PMI2565</name>
</gene>
<evidence type="ECO:0000313" key="2">
    <source>
        <dbReference type="Proteomes" id="UP000008319"/>
    </source>
</evidence>
<name>B4EXG4_PROMH</name>
<dbReference type="EMBL" id="AM942759">
    <property type="protein sequence ID" value="CAR45073.1"/>
    <property type="molecule type" value="Genomic_DNA"/>
</dbReference>
<sequence>MLRTAESLSTLNVYMMIKTYNIMKKGEKTTRYQGDVRKLTDGGALITGAGLMTANSSEN</sequence>
<reference evidence="1 2" key="1">
    <citation type="journal article" date="2008" name="J. Bacteriol.">
        <title>Complete genome sequence of uropathogenic Proteus mirabilis, a master of both adherence and motility.</title>
        <authorList>
            <person name="Pearson M.M."/>
            <person name="Sebaihia M."/>
            <person name="Churcher C."/>
            <person name="Quail M.A."/>
            <person name="Seshasayee A.S."/>
            <person name="Luscombe N.M."/>
            <person name="Abdellah Z."/>
            <person name="Arrosmith C."/>
            <person name="Atkin B."/>
            <person name="Chillingworth T."/>
            <person name="Hauser H."/>
            <person name="Jagels K."/>
            <person name="Moule S."/>
            <person name="Mungall K."/>
            <person name="Norbertczak H."/>
            <person name="Rabbinowitsch E."/>
            <person name="Walker D."/>
            <person name="Whithead S."/>
            <person name="Thomson N.R."/>
            <person name="Rather P.N."/>
            <person name="Parkhill J."/>
            <person name="Mobley H.L."/>
        </authorList>
    </citation>
    <scope>NUCLEOTIDE SEQUENCE [LARGE SCALE GENOMIC DNA]</scope>
    <source>
        <strain evidence="1 2">HI4320</strain>
    </source>
</reference>
<evidence type="ECO:0000313" key="1">
    <source>
        <dbReference type="EMBL" id="CAR45073.1"/>
    </source>
</evidence>
<keyword evidence="2" id="KW-1185">Reference proteome</keyword>
<organism evidence="1 2">
    <name type="scientific">Proteus mirabilis (strain HI4320)</name>
    <dbReference type="NCBI Taxonomy" id="529507"/>
    <lineage>
        <taxon>Bacteria</taxon>
        <taxon>Pseudomonadati</taxon>
        <taxon>Pseudomonadota</taxon>
        <taxon>Gammaproteobacteria</taxon>
        <taxon>Enterobacterales</taxon>
        <taxon>Morganellaceae</taxon>
        <taxon>Proteus</taxon>
    </lineage>
</organism>
<dbReference type="AlphaFoldDB" id="B4EXG4"/>
<dbReference type="HOGENOM" id="CLU_210392_0_0_6"/>
<accession>B4EXG4</accession>
<proteinExistence type="predicted"/>